<dbReference type="Gene3D" id="3.40.190.290">
    <property type="match status" value="1"/>
</dbReference>
<evidence type="ECO:0000259" key="5">
    <source>
        <dbReference type="PROSITE" id="PS50931"/>
    </source>
</evidence>
<sequence length="298" mass="33187">MDSSDLRIFRIVAREGSITQAAARLGFVQSNVTARIKRLESELGTTLFFRHNRGMKLTSTGKILLSYADRIVGLLEEATQALSATLEPIGPLMIGSSQTIASIHLPKLFTSFYKQYPGVILSVTTGDTQTLIKKVLDYDLDGAFISHLCVHPDLQSIPCFNDELVIVAAEGNFDIEEITTRPILVLDMNCIYKEIMEQWMRDKTQTRPHFIVMGTVEAIIGGVEAGLGISLLPKIIIKKNENSRKMHIFALDSLNYNLTTEFIIRRDSFVSSTLSAFLDYIKCVLEIDNSPAIPKNQG</sequence>
<protein>
    <submittedName>
        <fullName evidence="6">DNA-binding transcriptional LysR family regulator</fullName>
    </submittedName>
</protein>
<evidence type="ECO:0000256" key="4">
    <source>
        <dbReference type="ARBA" id="ARBA00023163"/>
    </source>
</evidence>
<dbReference type="InterPro" id="IPR005119">
    <property type="entry name" value="LysR_subst-bd"/>
</dbReference>
<feature type="domain" description="HTH lysR-type" evidence="5">
    <location>
        <begin position="1"/>
        <end position="58"/>
    </location>
</feature>
<dbReference type="Pfam" id="PF03466">
    <property type="entry name" value="LysR_substrate"/>
    <property type="match status" value="1"/>
</dbReference>
<keyword evidence="3 6" id="KW-0238">DNA-binding</keyword>
<dbReference type="Pfam" id="PF00126">
    <property type="entry name" value="HTH_1"/>
    <property type="match status" value="1"/>
</dbReference>
<dbReference type="SUPFAM" id="SSF53850">
    <property type="entry name" value="Periplasmic binding protein-like II"/>
    <property type="match status" value="1"/>
</dbReference>
<dbReference type="GO" id="GO:0003700">
    <property type="term" value="F:DNA-binding transcription factor activity"/>
    <property type="evidence" value="ECO:0007669"/>
    <property type="project" value="InterPro"/>
</dbReference>
<dbReference type="PRINTS" id="PR00039">
    <property type="entry name" value="HTHLYSR"/>
</dbReference>
<dbReference type="AlphaFoldDB" id="A0A3D9RNP2"/>
<dbReference type="Gene3D" id="1.10.10.10">
    <property type="entry name" value="Winged helix-like DNA-binding domain superfamily/Winged helix DNA-binding domain"/>
    <property type="match status" value="1"/>
</dbReference>
<organism evidence="6 7">
    <name type="scientific">Paenibacillus taihuensis</name>
    <dbReference type="NCBI Taxonomy" id="1156355"/>
    <lineage>
        <taxon>Bacteria</taxon>
        <taxon>Bacillati</taxon>
        <taxon>Bacillota</taxon>
        <taxon>Bacilli</taxon>
        <taxon>Bacillales</taxon>
        <taxon>Paenibacillaceae</taxon>
        <taxon>Paenibacillus</taxon>
    </lineage>
</organism>
<reference evidence="6 7" key="1">
    <citation type="submission" date="2018-08" db="EMBL/GenBank/DDBJ databases">
        <title>Genomic Encyclopedia of Type Strains, Phase III (KMG-III): the genomes of soil and plant-associated and newly described type strains.</title>
        <authorList>
            <person name="Whitman W."/>
        </authorList>
    </citation>
    <scope>NUCLEOTIDE SEQUENCE [LARGE SCALE GENOMIC DNA]</scope>
    <source>
        <strain evidence="6 7">CGMCC 1.10966</strain>
    </source>
</reference>
<evidence type="ECO:0000256" key="3">
    <source>
        <dbReference type="ARBA" id="ARBA00023125"/>
    </source>
</evidence>
<evidence type="ECO:0000313" key="6">
    <source>
        <dbReference type="EMBL" id="REE77739.1"/>
    </source>
</evidence>
<keyword evidence="2" id="KW-0805">Transcription regulation</keyword>
<dbReference type="InterPro" id="IPR000847">
    <property type="entry name" value="LysR_HTH_N"/>
</dbReference>
<dbReference type="PANTHER" id="PTHR30126">
    <property type="entry name" value="HTH-TYPE TRANSCRIPTIONAL REGULATOR"/>
    <property type="match status" value="1"/>
</dbReference>
<dbReference type="GO" id="GO:0000976">
    <property type="term" value="F:transcription cis-regulatory region binding"/>
    <property type="evidence" value="ECO:0007669"/>
    <property type="project" value="TreeGrafter"/>
</dbReference>
<accession>A0A3D9RNP2</accession>
<proteinExistence type="inferred from homology"/>
<dbReference type="FunFam" id="1.10.10.10:FF:000001">
    <property type="entry name" value="LysR family transcriptional regulator"/>
    <property type="match status" value="1"/>
</dbReference>
<dbReference type="RefSeq" id="WP_116190923.1">
    <property type="nucleotide sequence ID" value="NZ_QTTN01000027.1"/>
</dbReference>
<comment type="similarity">
    <text evidence="1">Belongs to the LysR transcriptional regulatory family.</text>
</comment>
<keyword evidence="7" id="KW-1185">Reference proteome</keyword>
<evidence type="ECO:0000256" key="1">
    <source>
        <dbReference type="ARBA" id="ARBA00009437"/>
    </source>
</evidence>
<dbReference type="PROSITE" id="PS50931">
    <property type="entry name" value="HTH_LYSR"/>
    <property type="match status" value="1"/>
</dbReference>
<dbReference type="InterPro" id="IPR036390">
    <property type="entry name" value="WH_DNA-bd_sf"/>
</dbReference>
<evidence type="ECO:0000313" key="7">
    <source>
        <dbReference type="Proteomes" id="UP000256304"/>
    </source>
</evidence>
<dbReference type="InterPro" id="IPR036388">
    <property type="entry name" value="WH-like_DNA-bd_sf"/>
</dbReference>
<dbReference type="Proteomes" id="UP000256304">
    <property type="component" value="Unassembled WGS sequence"/>
</dbReference>
<dbReference type="OrthoDB" id="8479357at2"/>
<evidence type="ECO:0000256" key="2">
    <source>
        <dbReference type="ARBA" id="ARBA00023015"/>
    </source>
</evidence>
<dbReference type="SUPFAM" id="SSF46785">
    <property type="entry name" value="Winged helix' DNA-binding domain"/>
    <property type="match status" value="1"/>
</dbReference>
<keyword evidence="4" id="KW-0804">Transcription</keyword>
<gene>
    <name evidence="6" type="ORF">A8990_12759</name>
</gene>
<name>A0A3D9RNP2_9BACL</name>
<dbReference type="PANTHER" id="PTHR30126:SF40">
    <property type="entry name" value="HTH-TYPE TRANSCRIPTIONAL REGULATOR GLTR"/>
    <property type="match status" value="1"/>
</dbReference>
<dbReference type="EMBL" id="QTTN01000027">
    <property type="protein sequence ID" value="REE77739.1"/>
    <property type="molecule type" value="Genomic_DNA"/>
</dbReference>
<comment type="caution">
    <text evidence="6">The sequence shown here is derived from an EMBL/GenBank/DDBJ whole genome shotgun (WGS) entry which is preliminary data.</text>
</comment>